<accession>A0A484BQT8</accession>
<proteinExistence type="predicted"/>
<comment type="caution">
    <text evidence="1">The sequence shown here is derived from an EMBL/GenBank/DDBJ whole genome shotgun (WGS) entry which is preliminary data.</text>
</comment>
<keyword evidence="2" id="KW-1185">Reference proteome</keyword>
<protein>
    <submittedName>
        <fullName evidence="1">Uncharacterized protein</fullName>
    </submittedName>
</protein>
<organism evidence="1 2">
    <name type="scientific">Drosophila navojoa</name>
    <name type="common">Fruit fly</name>
    <dbReference type="NCBI Taxonomy" id="7232"/>
    <lineage>
        <taxon>Eukaryota</taxon>
        <taxon>Metazoa</taxon>
        <taxon>Ecdysozoa</taxon>
        <taxon>Arthropoda</taxon>
        <taxon>Hexapoda</taxon>
        <taxon>Insecta</taxon>
        <taxon>Pterygota</taxon>
        <taxon>Neoptera</taxon>
        <taxon>Endopterygota</taxon>
        <taxon>Diptera</taxon>
        <taxon>Brachycera</taxon>
        <taxon>Muscomorpha</taxon>
        <taxon>Ephydroidea</taxon>
        <taxon>Drosophilidae</taxon>
        <taxon>Drosophila</taxon>
    </lineage>
</organism>
<evidence type="ECO:0000313" key="2">
    <source>
        <dbReference type="Proteomes" id="UP000295192"/>
    </source>
</evidence>
<sequence>MVITTTELFRLQHRGATYGTWMSLPMSMSMSMSMLPASADANRHGNKLQRVQRPLTSGIQLELKLVKSLTYLRVCGEGFTV</sequence>
<reference evidence="1 2" key="1">
    <citation type="journal article" date="2019" name="J. Hered.">
        <title>An Improved Genome Assembly for Drosophila navojoa, the Basal Species in the mojavensis Cluster.</title>
        <authorList>
            <person name="Vanderlinde T."/>
            <person name="Dupim E.G."/>
            <person name="Nazario-Yepiz N.O."/>
            <person name="Carvalho A.B."/>
        </authorList>
    </citation>
    <scope>NUCLEOTIDE SEQUENCE [LARGE SCALE GENOMIC DNA]</scope>
    <source>
        <strain evidence="1">Navoj_Jal97</strain>
        <tissue evidence="1">Whole organism</tissue>
    </source>
</reference>
<dbReference type="Proteomes" id="UP000295192">
    <property type="component" value="Unassembled WGS sequence"/>
</dbReference>
<gene>
    <name evidence="1" type="ORF">AWZ03_003325</name>
</gene>
<evidence type="ECO:0000313" key="1">
    <source>
        <dbReference type="EMBL" id="TDG50420.1"/>
    </source>
</evidence>
<dbReference type="AlphaFoldDB" id="A0A484BQT8"/>
<dbReference type="EMBL" id="LSRL02000016">
    <property type="protein sequence ID" value="TDG50420.1"/>
    <property type="molecule type" value="Genomic_DNA"/>
</dbReference>
<name>A0A484BQT8_DRONA</name>